<reference evidence="14 15" key="2">
    <citation type="submission" date="2024-09" db="EMBL/GenBank/DDBJ databases">
        <title>Draft genome sequence of Candidatus Magnetaquicoccaceae bacterium FCR-1.</title>
        <authorList>
            <person name="Shimoshige H."/>
            <person name="Shimamura S."/>
            <person name="Taoka A."/>
            <person name="Kobayashi H."/>
            <person name="Maekawa T."/>
        </authorList>
    </citation>
    <scope>NUCLEOTIDE SEQUENCE [LARGE SCALE GENOMIC DNA]</scope>
    <source>
        <strain evidence="14 15">FCR-1</strain>
    </source>
</reference>
<reference evidence="14 15" key="1">
    <citation type="submission" date="2024-05" db="EMBL/GenBank/DDBJ databases">
        <authorList>
            <consortium name="Candidatus Magnetaquicoccaceae bacterium FCR-1 genome sequencing consortium"/>
            <person name="Shimoshige H."/>
            <person name="Shimamura S."/>
            <person name="Taoka A."/>
            <person name="Kobayashi H."/>
            <person name="Maekawa T."/>
        </authorList>
    </citation>
    <scope>NUCLEOTIDE SEQUENCE [LARGE SCALE GENOMIC DNA]</scope>
    <source>
        <strain evidence="14 15">FCR-1</strain>
    </source>
</reference>
<comment type="caution">
    <text evidence="14">The sequence shown here is derived from an EMBL/GenBank/DDBJ whole genome shotgun (WGS) entry which is preliminary data.</text>
</comment>
<keyword evidence="7 10" id="KW-0235">DNA replication</keyword>
<evidence type="ECO:0000256" key="5">
    <source>
        <dbReference type="ARBA" id="ARBA00022679"/>
    </source>
</evidence>
<dbReference type="InterPro" id="IPR001001">
    <property type="entry name" value="DNA_polIII_beta"/>
</dbReference>
<dbReference type="PANTHER" id="PTHR30478:SF0">
    <property type="entry name" value="BETA SLIDING CLAMP"/>
    <property type="match status" value="1"/>
</dbReference>
<dbReference type="Pfam" id="PF02768">
    <property type="entry name" value="DNA_pol3_beta_3"/>
    <property type="match status" value="1"/>
</dbReference>
<dbReference type="InterPro" id="IPR022634">
    <property type="entry name" value="DNA_polIII_beta_N"/>
</dbReference>
<evidence type="ECO:0000256" key="1">
    <source>
        <dbReference type="ARBA" id="ARBA00004496"/>
    </source>
</evidence>
<evidence type="ECO:0000256" key="8">
    <source>
        <dbReference type="ARBA" id="ARBA00022932"/>
    </source>
</evidence>
<dbReference type="RefSeq" id="WP_420906204.1">
    <property type="nucleotide sequence ID" value="NZ_BAAFGK010000005.1"/>
</dbReference>
<evidence type="ECO:0000313" key="15">
    <source>
        <dbReference type="Proteomes" id="UP001628193"/>
    </source>
</evidence>
<keyword evidence="5 10" id="KW-0808">Transferase</keyword>
<keyword evidence="6 10" id="KW-0548">Nucleotidyltransferase</keyword>
<gene>
    <name evidence="14" type="primary">dnaN</name>
    <name evidence="14" type="ORF">SIID45300_02831</name>
</gene>
<dbReference type="Pfam" id="PF02767">
    <property type="entry name" value="DNA_pol3_beta_2"/>
    <property type="match status" value="1"/>
</dbReference>
<evidence type="ECO:0000256" key="4">
    <source>
        <dbReference type="ARBA" id="ARBA00022490"/>
    </source>
</evidence>
<evidence type="ECO:0000256" key="6">
    <source>
        <dbReference type="ARBA" id="ARBA00022695"/>
    </source>
</evidence>
<name>A0ABQ0CC70_9PROT</name>
<dbReference type="NCBIfam" id="TIGR00663">
    <property type="entry name" value="dnan"/>
    <property type="match status" value="1"/>
</dbReference>
<evidence type="ECO:0000256" key="3">
    <source>
        <dbReference type="ARBA" id="ARBA00021035"/>
    </source>
</evidence>
<dbReference type="InterPro" id="IPR022637">
    <property type="entry name" value="DNA_polIII_beta_cen"/>
</dbReference>
<dbReference type="EMBL" id="BAAFGK010000005">
    <property type="protein sequence ID" value="GAB0058482.1"/>
    <property type="molecule type" value="Genomic_DNA"/>
</dbReference>
<feature type="domain" description="DNA polymerase III beta sliding clamp N-terminal" evidence="11">
    <location>
        <begin position="1"/>
        <end position="118"/>
    </location>
</feature>
<protein>
    <recommendedName>
        <fullName evidence="3 10">Beta sliding clamp</fullName>
    </recommendedName>
</protein>
<feature type="domain" description="DNA polymerase III beta sliding clamp central" evidence="12">
    <location>
        <begin position="128"/>
        <end position="249"/>
    </location>
</feature>
<dbReference type="Pfam" id="PF00712">
    <property type="entry name" value="DNA_pol3_beta"/>
    <property type="match status" value="1"/>
</dbReference>
<comment type="function">
    <text evidence="10">Confers DNA tethering and processivity to DNA polymerases and other proteins. Acts as a clamp, forming a ring around DNA (a reaction catalyzed by the clamp-loading complex) which diffuses in an ATP-independent manner freely and bidirectionally along dsDNA. Initially characterized for its ability to contact the catalytic subunit of DNA polymerase III (Pol III), a complex, multichain enzyme responsible for most of the replicative synthesis in bacteria; Pol III exhibits 3'-5' exonuclease proofreading activity. The beta chain is required for initiation of replication as well as for processivity of DNA replication.</text>
</comment>
<evidence type="ECO:0000256" key="9">
    <source>
        <dbReference type="ARBA" id="ARBA00023125"/>
    </source>
</evidence>
<comment type="subunit">
    <text evidence="10">Forms a ring-shaped head-to-tail homodimer around DNA.</text>
</comment>
<dbReference type="Gene3D" id="3.70.10.10">
    <property type="match status" value="1"/>
</dbReference>
<dbReference type="SUPFAM" id="SSF55979">
    <property type="entry name" value="DNA clamp"/>
    <property type="match status" value="3"/>
</dbReference>
<comment type="similarity">
    <text evidence="2 10">Belongs to the beta sliding clamp family.</text>
</comment>
<keyword evidence="4 10" id="KW-0963">Cytoplasm</keyword>
<dbReference type="InterPro" id="IPR046938">
    <property type="entry name" value="DNA_clamp_sf"/>
</dbReference>
<dbReference type="Gene3D" id="3.10.150.10">
    <property type="entry name" value="DNA Polymerase III, subunit A, domain 2"/>
    <property type="match status" value="1"/>
</dbReference>
<dbReference type="Proteomes" id="UP001628193">
    <property type="component" value="Unassembled WGS sequence"/>
</dbReference>
<evidence type="ECO:0000259" key="11">
    <source>
        <dbReference type="Pfam" id="PF00712"/>
    </source>
</evidence>
<dbReference type="PANTHER" id="PTHR30478">
    <property type="entry name" value="DNA POLYMERASE III SUBUNIT BETA"/>
    <property type="match status" value="1"/>
</dbReference>
<evidence type="ECO:0000259" key="13">
    <source>
        <dbReference type="Pfam" id="PF02768"/>
    </source>
</evidence>
<feature type="domain" description="DNA polymerase III beta sliding clamp C-terminal" evidence="13">
    <location>
        <begin position="251"/>
        <end position="372"/>
    </location>
</feature>
<evidence type="ECO:0000313" key="14">
    <source>
        <dbReference type="EMBL" id="GAB0058482.1"/>
    </source>
</evidence>
<keyword evidence="9" id="KW-0238">DNA-binding</keyword>
<dbReference type="PIRSF" id="PIRSF000804">
    <property type="entry name" value="DNA_pol_III_b"/>
    <property type="match status" value="1"/>
</dbReference>
<evidence type="ECO:0000259" key="12">
    <source>
        <dbReference type="Pfam" id="PF02767"/>
    </source>
</evidence>
<proteinExistence type="inferred from homology"/>
<accession>A0ABQ0CC70</accession>
<evidence type="ECO:0000256" key="7">
    <source>
        <dbReference type="ARBA" id="ARBA00022705"/>
    </source>
</evidence>
<keyword evidence="15" id="KW-1185">Reference proteome</keyword>
<comment type="subcellular location">
    <subcellularLocation>
        <location evidence="1 10">Cytoplasm</location>
    </subcellularLocation>
</comment>
<keyword evidence="8 10" id="KW-0239">DNA-directed DNA polymerase</keyword>
<organism evidence="14 15">
    <name type="scientific">Candidatus Magnetaquiglobus chichijimensis</name>
    <dbReference type="NCBI Taxonomy" id="3141448"/>
    <lineage>
        <taxon>Bacteria</taxon>
        <taxon>Pseudomonadati</taxon>
        <taxon>Pseudomonadota</taxon>
        <taxon>Magnetococcia</taxon>
        <taxon>Magnetococcales</taxon>
        <taxon>Candidatus Magnetaquicoccaceae</taxon>
        <taxon>Candidatus Magnetaquiglobus</taxon>
    </lineage>
</organism>
<sequence length="373" mass="42066">MEFFIDRDPFLKVLARIQSVVERRNTMPILGNALLEVANGQLTVSATDLEVSLRTVTRVESVVEGAMTVGARVLFDVVKELPAKAIRLRGEGERLLLTCDRARFDLATLPAAQFPRIPDADGEFRLAIPREQLIGMLERTQFAMSTDETRYVLNGIFMQLTAATEVDQPGRIRMVATDTHRMAMVEQSLEHAVPENREVILPKKGIHEIRKLLEEDDSPPEMILGETYAQLIKPDLTLVTKVVQGRFPDWRRVVPTGNTVRLTTTREAFHQVVKRISTLSHEKSLGVRLSIEETRMRIVTVSPEQEEAEEEMAVTFDGPNPLTIGFNARYLREILTVMSGETAQFALKDDESPVLVYDPERGDALFVLMPMRV</sequence>
<evidence type="ECO:0000256" key="2">
    <source>
        <dbReference type="ARBA" id="ARBA00010752"/>
    </source>
</evidence>
<dbReference type="InterPro" id="IPR022635">
    <property type="entry name" value="DNA_polIII_beta_C"/>
</dbReference>
<dbReference type="SMART" id="SM00480">
    <property type="entry name" value="POL3Bc"/>
    <property type="match status" value="1"/>
</dbReference>
<evidence type="ECO:0000256" key="10">
    <source>
        <dbReference type="PIRNR" id="PIRNR000804"/>
    </source>
</evidence>
<dbReference type="CDD" id="cd00140">
    <property type="entry name" value="beta_clamp"/>
    <property type="match status" value="1"/>
</dbReference>